<feature type="domain" description="2Fe-2S ferredoxin-type" evidence="7">
    <location>
        <begin position="22"/>
        <end position="98"/>
    </location>
</feature>
<keyword evidence="5" id="KW-0411">Iron-sulfur</keyword>
<dbReference type="EMBL" id="FOAZ01000006">
    <property type="protein sequence ID" value="SEL20116.1"/>
    <property type="molecule type" value="Genomic_DNA"/>
</dbReference>
<accession>A0A1H7N914</accession>
<dbReference type="GO" id="GO:0046872">
    <property type="term" value="F:metal ion binding"/>
    <property type="evidence" value="ECO:0007669"/>
    <property type="project" value="UniProtKB-KW"/>
</dbReference>
<dbReference type="InterPro" id="IPR036010">
    <property type="entry name" value="2Fe-2S_ferredoxin-like_sf"/>
</dbReference>
<dbReference type="InterPro" id="IPR006058">
    <property type="entry name" value="2Fe2S_fd_BS"/>
</dbReference>
<evidence type="ECO:0000256" key="1">
    <source>
        <dbReference type="ARBA" id="ARBA00022714"/>
    </source>
</evidence>
<dbReference type="Gene3D" id="3.10.20.30">
    <property type="match status" value="1"/>
</dbReference>
<evidence type="ECO:0000256" key="3">
    <source>
        <dbReference type="ARBA" id="ARBA00023002"/>
    </source>
</evidence>
<dbReference type="STRING" id="235985.SAMN05414137_106272"/>
<feature type="compositionally biased region" description="Basic and acidic residues" evidence="6">
    <location>
        <begin position="175"/>
        <end position="184"/>
    </location>
</feature>
<dbReference type="GO" id="GO:0016491">
    <property type="term" value="F:oxidoreductase activity"/>
    <property type="evidence" value="ECO:0007669"/>
    <property type="project" value="UniProtKB-KW"/>
</dbReference>
<keyword evidence="2" id="KW-0479">Metal-binding</keyword>
<dbReference type="SUPFAM" id="SSF47741">
    <property type="entry name" value="CO dehydrogenase ISP C-domain like"/>
    <property type="match status" value="1"/>
</dbReference>
<reference evidence="9" key="1">
    <citation type="submission" date="2016-10" db="EMBL/GenBank/DDBJ databases">
        <authorList>
            <person name="Varghese N."/>
        </authorList>
    </citation>
    <scope>NUCLEOTIDE SEQUENCE [LARGE SCALE GENOMIC DNA]</scope>
    <source>
        <strain evidence="9">DSM 45096 / BCRC 16803 / CGMCC 4.1857 / CIP 109030 / JCM 12277 / KCTC 19219 / NBRC 100920 / 33214</strain>
    </source>
</reference>
<dbReference type="Pfam" id="PF01799">
    <property type="entry name" value="Fer2_2"/>
    <property type="match status" value="1"/>
</dbReference>
<dbReference type="InterPro" id="IPR051452">
    <property type="entry name" value="Diverse_Oxidoreductases"/>
</dbReference>
<proteinExistence type="predicted"/>
<dbReference type="eggNOG" id="COG2080">
    <property type="taxonomic scope" value="Bacteria"/>
</dbReference>
<dbReference type="AlphaFoldDB" id="A0A1H7N914"/>
<organism evidence="8 9">
    <name type="scientific">Streptacidiphilus jiangxiensis</name>
    <dbReference type="NCBI Taxonomy" id="235985"/>
    <lineage>
        <taxon>Bacteria</taxon>
        <taxon>Bacillati</taxon>
        <taxon>Actinomycetota</taxon>
        <taxon>Actinomycetes</taxon>
        <taxon>Kitasatosporales</taxon>
        <taxon>Streptomycetaceae</taxon>
        <taxon>Streptacidiphilus</taxon>
    </lineage>
</organism>
<dbReference type="GO" id="GO:0051537">
    <property type="term" value="F:2 iron, 2 sulfur cluster binding"/>
    <property type="evidence" value="ECO:0007669"/>
    <property type="project" value="UniProtKB-KW"/>
</dbReference>
<dbReference type="FunFam" id="1.10.150.120:FF:000003">
    <property type="entry name" value="Carbon monoxide dehydrogenase, small subunit"/>
    <property type="match status" value="1"/>
</dbReference>
<evidence type="ECO:0000313" key="9">
    <source>
        <dbReference type="Proteomes" id="UP000183015"/>
    </source>
</evidence>
<dbReference type="Proteomes" id="UP000183015">
    <property type="component" value="Unassembled WGS sequence"/>
</dbReference>
<dbReference type="InterPro" id="IPR001041">
    <property type="entry name" value="2Fe-2S_ferredoxin-type"/>
</dbReference>
<dbReference type="Gene3D" id="1.10.150.120">
    <property type="entry name" value="[2Fe-2S]-binding domain"/>
    <property type="match status" value="1"/>
</dbReference>
<sequence>MAQNPMRDDPTPPPALARTSAARIAVNVDGVAHLDEVEPRLLLVHYLRDRLGRTGTPIGCDTGNCGACTVDLDGMSVKSCQVLAVQADGRRVTTIQGLAGPDGAWHPLQRAFHEQHALQCGYCTPGMIMAARDLLKDNPDPTPEEVRDALEGNLCRCTGYQNIVRAVLAAAAELRREGAPEPRGKAAGAPRASGQEAPA</sequence>
<dbReference type="InterPro" id="IPR012675">
    <property type="entry name" value="Beta-grasp_dom_sf"/>
</dbReference>
<gene>
    <name evidence="8" type="ORF">SAMN05414137_106272</name>
</gene>
<keyword evidence="9" id="KW-1185">Reference proteome</keyword>
<dbReference type="InterPro" id="IPR002888">
    <property type="entry name" value="2Fe-2S-bd"/>
</dbReference>
<name>A0A1H7N914_STRJI</name>
<evidence type="ECO:0000256" key="2">
    <source>
        <dbReference type="ARBA" id="ARBA00022723"/>
    </source>
</evidence>
<keyword evidence="1" id="KW-0001">2Fe-2S</keyword>
<keyword evidence="3" id="KW-0560">Oxidoreductase</keyword>
<evidence type="ECO:0000313" key="8">
    <source>
        <dbReference type="EMBL" id="SEL20116.1"/>
    </source>
</evidence>
<dbReference type="SUPFAM" id="SSF54292">
    <property type="entry name" value="2Fe-2S ferredoxin-like"/>
    <property type="match status" value="1"/>
</dbReference>
<evidence type="ECO:0000259" key="7">
    <source>
        <dbReference type="PROSITE" id="PS51085"/>
    </source>
</evidence>
<dbReference type="PANTHER" id="PTHR44379:SF5">
    <property type="entry name" value="OXIDOREDUCTASE WITH IRON-SULFUR SUBUNIT"/>
    <property type="match status" value="1"/>
</dbReference>
<dbReference type="PROSITE" id="PS00197">
    <property type="entry name" value="2FE2S_FER_1"/>
    <property type="match status" value="1"/>
</dbReference>
<evidence type="ECO:0000256" key="4">
    <source>
        <dbReference type="ARBA" id="ARBA00023004"/>
    </source>
</evidence>
<dbReference type="Pfam" id="PF00111">
    <property type="entry name" value="Fer2"/>
    <property type="match status" value="1"/>
</dbReference>
<dbReference type="InterPro" id="IPR036884">
    <property type="entry name" value="2Fe-2S-bd_dom_sf"/>
</dbReference>
<evidence type="ECO:0000256" key="5">
    <source>
        <dbReference type="ARBA" id="ARBA00023014"/>
    </source>
</evidence>
<dbReference type="CDD" id="cd00207">
    <property type="entry name" value="fer2"/>
    <property type="match status" value="1"/>
</dbReference>
<dbReference type="PANTHER" id="PTHR44379">
    <property type="entry name" value="OXIDOREDUCTASE WITH IRON-SULFUR SUBUNIT"/>
    <property type="match status" value="1"/>
</dbReference>
<evidence type="ECO:0000256" key="6">
    <source>
        <dbReference type="SAM" id="MobiDB-lite"/>
    </source>
</evidence>
<dbReference type="PROSITE" id="PS51085">
    <property type="entry name" value="2FE2S_FER_2"/>
    <property type="match status" value="1"/>
</dbReference>
<protein>
    <submittedName>
        <fullName evidence="8">Carbon-monoxide dehydrogenase small subunit</fullName>
    </submittedName>
</protein>
<feature type="region of interest" description="Disordered" evidence="6">
    <location>
        <begin position="175"/>
        <end position="199"/>
    </location>
</feature>
<keyword evidence="4" id="KW-0408">Iron</keyword>